<name>A0A1J1J3G6_9DIPT</name>
<protein>
    <submittedName>
        <fullName evidence="1">CLUMA_CG018506, isoform A</fullName>
    </submittedName>
</protein>
<sequence length="210" mass="24721">MSQAKHKMMQIEIELLVIQLVSRNNKPFLTPPPLPLRRDICRLVPRVNICTFLPIYKKPPFPAIVNSQKYELIKNYSKKTTSLSTLRATTFGCWEEKNKNYLMLISNWVIDSNGIYKIEQKRNMDAKSTKPLIINTIICRIFFEITSNIALNIMQTNFFPFDFPFQQTTKLPRKIIRECAKVRRWKIANEALSYFLILVFETLNAVQHNY</sequence>
<dbReference type="EMBL" id="CVRI01000064">
    <property type="protein sequence ID" value="CRL05425.1"/>
    <property type="molecule type" value="Genomic_DNA"/>
</dbReference>
<accession>A0A1J1J3G6</accession>
<reference evidence="1 2" key="1">
    <citation type="submission" date="2015-04" db="EMBL/GenBank/DDBJ databases">
        <authorList>
            <person name="Syromyatnikov M.Y."/>
            <person name="Popov V.N."/>
        </authorList>
    </citation>
    <scope>NUCLEOTIDE SEQUENCE [LARGE SCALE GENOMIC DNA]</scope>
</reference>
<dbReference type="AlphaFoldDB" id="A0A1J1J3G6"/>
<dbReference type="Proteomes" id="UP000183832">
    <property type="component" value="Unassembled WGS sequence"/>
</dbReference>
<gene>
    <name evidence="1" type="ORF">CLUMA_CG018506</name>
</gene>
<keyword evidence="2" id="KW-1185">Reference proteome</keyword>
<evidence type="ECO:0000313" key="1">
    <source>
        <dbReference type="EMBL" id="CRL05425.1"/>
    </source>
</evidence>
<organism evidence="1 2">
    <name type="scientific">Clunio marinus</name>
    <dbReference type="NCBI Taxonomy" id="568069"/>
    <lineage>
        <taxon>Eukaryota</taxon>
        <taxon>Metazoa</taxon>
        <taxon>Ecdysozoa</taxon>
        <taxon>Arthropoda</taxon>
        <taxon>Hexapoda</taxon>
        <taxon>Insecta</taxon>
        <taxon>Pterygota</taxon>
        <taxon>Neoptera</taxon>
        <taxon>Endopterygota</taxon>
        <taxon>Diptera</taxon>
        <taxon>Nematocera</taxon>
        <taxon>Chironomoidea</taxon>
        <taxon>Chironomidae</taxon>
        <taxon>Clunio</taxon>
    </lineage>
</organism>
<evidence type="ECO:0000313" key="2">
    <source>
        <dbReference type="Proteomes" id="UP000183832"/>
    </source>
</evidence>
<proteinExistence type="predicted"/>